<dbReference type="PROSITE" id="PS00867">
    <property type="entry name" value="CPSASE_2"/>
    <property type="match status" value="1"/>
</dbReference>
<evidence type="ECO:0000259" key="6">
    <source>
        <dbReference type="PROSITE" id="PS50975"/>
    </source>
</evidence>
<sequence>MLIANRGEIALRVIRACREGGVATVAVYSDADRGALHVLQADEAYRLGPAPAAESYLRGHLILDVARRTGADAIHPGYGFLSENAEFAEACAAAGVTFIGPPGSAMRVLGSKTRARQAADAAGMPRVPGSVTGLADVAEAVRVAVGIGYPVMLKAAAGGGGKGMRAVSRAEDLAAAFTAASSEAERSFGSGEVYLEKLIERPRHIEIQLMADEHGSCVYLGERECSVQRRHQKVIEEAPSAVVGEDLRRRMGEAAVRLALSAGYVNAGTVEFLVDDKENFYFLEMNTRLQVEHPVTEMVTGLDLVHLQLRVAMGEPLPLTQEDVRLRGHAIECRIYAEDPENQFFPSPGLITRLIQPSGPGIREDCAVYEGWNVPLDYDPMLSKLVAFGETREQAIDRMVRALGEYVIGGIKTNIGLFRRILMDADFRAARIDTGYLERLLAEPDAPVREDVPEDVVALAAALFAASARRETAAVADLSEESRWAVAGRREGLRL</sequence>
<dbReference type="EMBL" id="CP132942">
    <property type="protein sequence ID" value="XCB35640.1"/>
    <property type="molecule type" value="Genomic_DNA"/>
</dbReference>
<dbReference type="AlphaFoldDB" id="A0AAU7ZXB3"/>
<keyword evidence="3 5" id="KW-0067">ATP-binding</keyword>
<dbReference type="InterPro" id="IPR005481">
    <property type="entry name" value="BC-like_N"/>
</dbReference>
<dbReference type="Pfam" id="PF00289">
    <property type="entry name" value="Biotin_carb_N"/>
    <property type="match status" value="1"/>
</dbReference>
<dbReference type="Pfam" id="PF02785">
    <property type="entry name" value="Biotin_carb_C"/>
    <property type="match status" value="1"/>
</dbReference>
<dbReference type="FunFam" id="3.40.50.20:FF:000010">
    <property type="entry name" value="Propionyl-CoA carboxylase subunit alpha"/>
    <property type="match status" value="1"/>
</dbReference>
<dbReference type="FunFam" id="3.30.1490.20:FF:000003">
    <property type="entry name" value="acetyl-CoA carboxylase isoform X1"/>
    <property type="match status" value="1"/>
</dbReference>
<dbReference type="InterPro" id="IPR005479">
    <property type="entry name" value="CPAse_ATP-bd"/>
</dbReference>
<dbReference type="InterPro" id="IPR011761">
    <property type="entry name" value="ATP-grasp"/>
</dbReference>
<evidence type="ECO:0000259" key="7">
    <source>
        <dbReference type="PROSITE" id="PS50979"/>
    </source>
</evidence>
<evidence type="ECO:0000256" key="3">
    <source>
        <dbReference type="ARBA" id="ARBA00022840"/>
    </source>
</evidence>
<keyword evidence="4" id="KW-0092">Biotin</keyword>
<gene>
    <name evidence="8" type="ORF">RBB77_02030</name>
</gene>
<reference evidence="8" key="1">
    <citation type="submission" date="2023-08" db="EMBL/GenBank/DDBJ databases">
        <authorList>
            <person name="Messyasz A."/>
            <person name="Mannisto M.K."/>
            <person name="Kerkhof L.J."/>
            <person name="Haggblom M."/>
        </authorList>
    </citation>
    <scope>NUCLEOTIDE SEQUENCE</scope>
    <source>
        <strain evidence="8">X5P6</strain>
    </source>
</reference>
<dbReference type="FunFam" id="3.30.470.20:FF:000028">
    <property type="entry name" value="Methylcrotonoyl-CoA carboxylase subunit alpha, mitochondrial"/>
    <property type="match status" value="1"/>
</dbReference>
<feature type="domain" description="ATP-grasp" evidence="6">
    <location>
        <begin position="116"/>
        <end position="313"/>
    </location>
</feature>
<dbReference type="SUPFAM" id="SSF51246">
    <property type="entry name" value="Rudiment single hybrid motif"/>
    <property type="match status" value="1"/>
</dbReference>
<dbReference type="PROSITE" id="PS00866">
    <property type="entry name" value="CPSASE_1"/>
    <property type="match status" value="1"/>
</dbReference>
<dbReference type="KEGG" id="tpsc:RBB77_02030"/>
<name>A0AAU7ZXB3_9BACT</name>
<dbReference type="PANTHER" id="PTHR18866:SF33">
    <property type="entry name" value="METHYLCROTONOYL-COA CARBOXYLASE SUBUNIT ALPHA, MITOCHONDRIAL-RELATED"/>
    <property type="match status" value="1"/>
</dbReference>
<dbReference type="SUPFAM" id="SSF52440">
    <property type="entry name" value="PreATP-grasp domain"/>
    <property type="match status" value="1"/>
</dbReference>
<evidence type="ECO:0000256" key="2">
    <source>
        <dbReference type="ARBA" id="ARBA00022741"/>
    </source>
</evidence>
<dbReference type="InterPro" id="IPR050856">
    <property type="entry name" value="Biotin_carboxylase_complex"/>
</dbReference>
<dbReference type="EC" id="6.4.1.2" evidence="8"/>
<feature type="domain" description="Biotin carboxylation" evidence="7">
    <location>
        <begin position="1"/>
        <end position="442"/>
    </location>
</feature>
<dbReference type="GO" id="GO:0046872">
    <property type="term" value="F:metal ion binding"/>
    <property type="evidence" value="ECO:0007669"/>
    <property type="project" value="InterPro"/>
</dbReference>
<dbReference type="Pfam" id="PF02786">
    <property type="entry name" value="CPSase_L_D2"/>
    <property type="match status" value="1"/>
</dbReference>
<evidence type="ECO:0000313" key="8">
    <source>
        <dbReference type="EMBL" id="XCB35640.1"/>
    </source>
</evidence>
<dbReference type="SUPFAM" id="SSF56059">
    <property type="entry name" value="Glutathione synthetase ATP-binding domain-like"/>
    <property type="match status" value="1"/>
</dbReference>
<dbReference type="PROSITE" id="PS50975">
    <property type="entry name" value="ATP_GRASP"/>
    <property type="match status" value="1"/>
</dbReference>
<protein>
    <submittedName>
        <fullName evidence="8">Acetyl-CoA carboxylase biotin carboxylase subunit</fullName>
        <ecNumber evidence="8">6.4.1.2</ecNumber>
    </submittedName>
</protein>
<dbReference type="GO" id="GO:0005524">
    <property type="term" value="F:ATP binding"/>
    <property type="evidence" value="ECO:0007669"/>
    <property type="project" value="UniProtKB-UniRule"/>
</dbReference>
<dbReference type="InterPro" id="IPR011764">
    <property type="entry name" value="Biotin_carboxylation_dom"/>
</dbReference>
<reference evidence="8" key="2">
    <citation type="journal article" date="2024" name="Environ. Microbiol.">
        <title>Genome analysis and description of Tunturibacter gen. nov. expands the diversity of Terriglobia in tundra soils.</title>
        <authorList>
            <person name="Messyasz A."/>
            <person name="Mannisto M.K."/>
            <person name="Kerkhof L.J."/>
            <person name="Haggblom M.M."/>
        </authorList>
    </citation>
    <scope>NUCLEOTIDE SEQUENCE</scope>
    <source>
        <strain evidence="8">X5P6</strain>
    </source>
</reference>
<dbReference type="NCBIfam" id="NF006367">
    <property type="entry name" value="PRK08591.1"/>
    <property type="match status" value="1"/>
</dbReference>
<dbReference type="SMART" id="SM00878">
    <property type="entry name" value="Biotin_carb_C"/>
    <property type="match status" value="1"/>
</dbReference>
<accession>A0AAU7ZXB3</accession>
<dbReference type="PANTHER" id="PTHR18866">
    <property type="entry name" value="CARBOXYLASE:PYRUVATE/ACETYL-COA/PROPIONYL-COA CARBOXYLASE"/>
    <property type="match status" value="1"/>
</dbReference>
<dbReference type="RefSeq" id="WP_353067714.1">
    <property type="nucleotide sequence ID" value="NZ_CP132942.1"/>
</dbReference>
<dbReference type="PROSITE" id="PS50979">
    <property type="entry name" value="BC"/>
    <property type="match status" value="1"/>
</dbReference>
<organism evidence="8">
    <name type="scientific">Tunturiibacter psychrotolerans</name>
    <dbReference type="NCBI Taxonomy" id="3069686"/>
    <lineage>
        <taxon>Bacteria</taxon>
        <taxon>Pseudomonadati</taxon>
        <taxon>Acidobacteriota</taxon>
        <taxon>Terriglobia</taxon>
        <taxon>Terriglobales</taxon>
        <taxon>Acidobacteriaceae</taxon>
        <taxon>Tunturiibacter</taxon>
    </lineage>
</organism>
<evidence type="ECO:0000256" key="4">
    <source>
        <dbReference type="ARBA" id="ARBA00023267"/>
    </source>
</evidence>
<dbReference type="InterPro" id="IPR016185">
    <property type="entry name" value="PreATP-grasp_dom_sf"/>
</dbReference>
<proteinExistence type="predicted"/>
<dbReference type="GO" id="GO:0003989">
    <property type="term" value="F:acetyl-CoA carboxylase activity"/>
    <property type="evidence" value="ECO:0007669"/>
    <property type="project" value="UniProtKB-EC"/>
</dbReference>
<keyword evidence="2 5" id="KW-0547">Nucleotide-binding</keyword>
<evidence type="ECO:0000256" key="5">
    <source>
        <dbReference type="PROSITE-ProRule" id="PRU00409"/>
    </source>
</evidence>
<dbReference type="InterPro" id="IPR005482">
    <property type="entry name" value="Biotin_COase_C"/>
</dbReference>
<dbReference type="Gene3D" id="3.30.470.20">
    <property type="entry name" value="ATP-grasp fold, B domain"/>
    <property type="match status" value="1"/>
</dbReference>
<keyword evidence="1 8" id="KW-0436">Ligase</keyword>
<evidence type="ECO:0000256" key="1">
    <source>
        <dbReference type="ARBA" id="ARBA00022598"/>
    </source>
</evidence>
<dbReference type="InterPro" id="IPR011054">
    <property type="entry name" value="Rudment_hybrid_motif"/>
</dbReference>